<organism evidence="9 10">
    <name type="scientific">Haliangium ochraceum (strain DSM 14365 / JCM 11303 / SMP-2)</name>
    <dbReference type="NCBI Taxonomy" id="502025"/>
    <lineage>
        <taxon>Bacteria</taxon>
        <taxon>Pseudomonadati</taxon>
        <taxon>Myxococcota</taxon>
        <taxon>Polyangia</taxon>
        <taxon>Haliangiales</taxon>
        <taxon>Kofleriaceae</taxon>
        <taxon>Haliangium</taxon>
    </lineage>
</organism>
<keyword evidence="10" id="KW-1185">Reference proteome</keyword>
<keyword evidence="3" id="KW-1003">Cell membrane</keyword>
<keyword evidence="7" id="KW-0813">Transport</keyword>
<evidence type="ECO:0000256" key="1">
    <source>
        <dbReference type="ARBA" id="ARBA00004162"/>
    </source>
</evidence>
<comment type="similarity">
    <text evidence="2 7">Belongs to the ExbD/TolR family.</text>
</comment>
<keyword evidence="6 8" id="KW-0472">Membrane</keyword>
<evidence type="ECO:0000313" key="10">
    <source>
        <dbReference type="Proteomes" id="UP000001880"/>
    </source>
</evidence>
<keyword evidence="7" id="KW-0653">Protein transport</keyword>
<dbReference type="PANTHER" id="PTHR30558">
    <property type="entry name" value="EXBD MEMBRANE COMPONENT OF PMF-DRIVEN MACROMOLECULE IMPORT SYSTEM"/>
    <property type="match status" value="1"/>
</dbReference>
<dbReference type="PANTHER" id="PTHR30558:SF3">
    <property type="entry name" value="BIOPOLYMER TRANSPORT PROTEIN EXBD-RELATED"/>
    <property type="match status" value="1"/>
</dbReference>
<sequence>MSGPDDILGRRRHAPQIQLSALIDVLFIVFVFVILVARFQDPALGALEVALPRSAAPAELDDSSAAVLEVARDGAVQLDGEAVPARQLDAALRRARGRSDALVLAADGELPLERATELIAAATRAGFASVSIATRSRQAPQ</sequence>
<keyword evidence="5 8" id="KW-1133">Transmembrane helix</keyword>
<evidence type="ECO:0000256" key="2">
    <source>
        <dbReference type="ARBA" id="ARBA00005811"/>
    </source>
</evidence>
<dbReference type="Proteomes" id="UP000001880">
    <property type="component" value="Chromosome"/>
</dbReference>
<name>D0LWG2_HALO1</name>
<evidence type="ECO:0000256" key="5">
    <source>
        <dbReference type="ARBA" id="ARBA00022989"/>
    </source>
</evidence>
<dbReference type="EMBL" id="CP001804">
    <property type="protein sequence ID" value="ACY17612.1"/>
    <property type="molecule type" value="Genomic_DNA"/>
</dbReference>
<accession>D0LWG2</accession>
<evidence type="ECO:0000313" key="9">
    <source>
        <dbReference type="EMBL" id="ACY17612.1"/>
    </source>
</evidence>
<dbReference type="STRING" id="502025.Hoch_5124"/>
<dbReference type="eggNOG" id="COG0848">
    <property type="taxonomic scope" value="Bacteria"/>
</dbReference>
<evidence type="ECO:0000256" key="6">
    <source>
        <dbReference type="ARBA" id="ARBA00023136"/>
    </source>
</evidence>
<dbReference type="GO" id="GO:0022857">
    <property type="term" value="F:transmembrane transporter activity"/>
    <property type="evidence" value="ECO:0007669"/>
    <property type="project" value="InterPro"/>
</dbReference>
<comment type="subcellular location">
    <subcellularLocation>
        <location evidence="1">Cell membrane</location>
        <topology evidence="1">Single-pass membrane protein</topology>
    </subcellularLocation>
    <subcellularLocation>
        <location evidence="7">Cell membrane</location>
        <topology evidence="7">Single-pass type II membrane protein</topology>
    </subcellularLocation>
</comment>
<dbReference type="RefSeq" id="WP_012830204.1">
    <property type="nucleotide sequence ID" value="NC_013440.1"/>
</dbReference>
<dbReference type="GO" id="GO:0005886">
    <property type="term" value="C:plasma membrane"/>
    <property type="evidence" value="ECO:0007669"/>
    <property type="project" value="UniProtKB-SubCell"/>
</dbReference>
<evidence type="ECO:0000256" key="8">
    <source>
        <dbReference type="SAM" id="Phobius"/>
    </source>
</evidence>
<dbReference type="Gene3D" id="3.30.420.270">
    <property type="match status" value="1"/>
</dbReference>
<evidence type="ECO:0000256" key="3">
    <source>
        <dbReference type="ARBA" id="ARBA00022475"/>
    </source>
</evidence>
<keyword evidence="4 7" id="KW-0812">Transmembrane</keyword>
<dbReference type="Pfam" id="PF02472">
    <property type="entry name" value="ExbD"/>
    <property type="match status" value="1"/>
</dbReference>
<protein>
    <submittedName>
        <fullName evidence="9">Biopolymer transport protein ExbD/TolR</fullName>
    </submittedName>
</protein>
<dbReference type="InterPro" id="IPR003400">
    <property type="entry name" value="ExbD"/>
</dbReference>
<dbReference type="HOGENOM" id="CLU_085305_3_0_7"/>
<evidence type="ECO:0000256" key="7">
    <source>
        <dbReference type="RuleBase" id="RU003879"/>
    </source>
</evidence>
<dbReference type="GO" id="GO:0015031">
    <property type="term" value="P:protein transport"/>
    <property type="evidence" value="ECO:0007669"/>
    <property type="project" value="UniProtKB-KW"/>
</dbReference>
<proteinExistence type="inferred from homology"/>
<reference evidence="9 10" key="1">
    <citation type="journal article" date="2010" name="Stand. Genomic Sci.">
        <title>Complete genome sequence of Haliangium ochraceum type strain (SMP-2).</title>
        <authorList>
            <consortium name="US DOE Joint Genome Institute (JGI-PGF)"/>
            <person name="Ivanova N."/>
            <person name="Daum C."/>
            <person name="Lang E."/>
            <person name="Abt B."/>
            <person name="Kopitz M."/>
            <person name="Saunders E."/>
            <person name="Lapidus A."/>
            <person name="Lucas S."/>
            <person name="Glavina Del Rio T."/>
            <person name="Nolan M."/>
            <person name="Tice H."/>
            <person name="Copeland A."/>
            <person name="Cheng J.F."/>
            <person name="Chen F."/>
            <person name="Bruce D."/>
            <person name="Goodwin L."/>
            <person name="Pitluck S."/>
            <person name="Mavromatis K."/>
            <person name="Pati A."/>
            <person name="Mikhailova N."/>
            <person name="Chen A."/>
            <person name="Palaniappan K."/>
            <person name="Land M."/>
            <person name="Hauser L."/>
            <person name="Chang Y.J."/>
            <person name="Jeffries C.D."/>
            <person name="Detter J.C."/>
            <person name="Brettin T."/>
            <person name="Rohde M."/>
            <person name="Goker M."/>
            <person name="Bristow J."/>
            <person name="Markowitz V."/>
            <person name="Eisen J.A."/>
            <person name="Hugenholtz P."/>
            <person name="Kyrpides N.C."/>
            <person name="Klenk H.P."/>
        </authorList>
    </citation>
    <scope>NUCLEOTIDE SEQUENCE [LARGE SCALE GENOMIC DNA]</scope>
    <source>
        <strain evidence="10">DSM 14365 / CIP 107738 / JCM 11303 / AJ 13395 / SMP-2</strain>
    </source>
</reference>
<feature type="transmembrane region" description="Helical" evidence="8">
    <location>
        <begin position="21"/>
        <end position="39"/>
    </location>
</feature>
<dbReference type="AlphaFoldDB" id="D0LWG2"/>
<gene>
    <name evidence="9" type="ordered locus">Hoch_5124</name>
</gene>
<dbReference type="KEGG" id="hoh:Hoch_5124"/>
<evidence type="ECO:0000256" key="4">
    <source>
        <dbReference type="ARBA" id="ARBA00022692"/>
    </source>
</evidence>